<dbReference type="InterPro" id="IPR010359">
    <property type="entry name" value="IrrE_HExxH"/>
</dbReference>
<organism evidence="2 3">
    <name type="scientific">Cytobacillus oceanisediminis</name>
    <dbReference type="NCBI Taxonomy" id="665099"/>
    <lineage>
        <taxon>Bacteria</taxon>
        <taxon>Bacillati</taxon>
        <taxon>Bacillota</taxon>
        <taxon>Bacilli</taxon>
        <taxon>Bacillales</taxon>
        <taxon>Bacillaceae</taxon>
        <taxon>Cytobacillus</taxon>
    </lineage>
</organism>
<protein>
    <recommendedName>
        <fullName evidence="1">IrrE N-terminal-like domain-containing protein</fullName>
    </recommendedName>
</protein>
<dbReference type="RefSeq" id="WP_071160181.1">
    <property type="nucleotide sequence ID" value="NZ_MBRJ01000078.1"/>
</dbReference>
<evidence type="ECO:0000313" key="3">
    <source>
        <dbReference type="Proteomes" id="UP000180194"/>
    </source>
</evidence>
<dbReference type="Proteomes" id="UP000180194">
    <property type="component" value="Unassembled WGS sequence"/>
</dbReference>
<keyword evidence="3" id="KW-1185">Reference proteome</keyword>
<feature type="domain" description="IrrE N-terminal-like" evidence="1">
    <location>
        <begin position="43"/>
        <end position="143"/>
    </location>
</feature>
<dbReference type="Pfam" id="PF06114">
    <property type="entry name" value="Peptidase_M78"/>
    <property type="match status" value="1"/>
</dbReference>
<comment type="caution">
    <text evidence="2">The sequence shown here is derived from an EMBL/GenBank/DDBJ whole genome shotgun (WGS) entry which is preliminary data.</text>
</comment>
<reference evidence="2 3" key="1">
    <citation type="submission" date="2016-07" db="EMBL/GenBank/DDBJ databases">
        <title>Bacillus oceanisediminis whole genome.</title>
        <authorList>
            <person name="Pal Y."/>
            <person name="Verma A."/>
            <person name="Mual P."/>
            <person name="Srinivasan K."/>
        </authorList>
    </citation>
    <scope>NUCLEOTIDE SEQUENCE [LARGE SCALE GENOMIC DNA]</scope>
    <source>
        <strain evidence="2 3">Bhandara28</strain>
    </source>
</reference>
<proteinExistence type="predicted"/>
<accession>A0ABX3CJ92</accession>
<evidence type="ECO:0000313" key="2">
    <source>
        <dbReference type="EMBL" id="OHX39198.1"/>
    </source>
</evidence>
<name>A0ABX3CJ92_9BACI</name>
<evidence type="ECO:0000259" key="1">
    <source>
        <dbReference type="Pfam" id="PF06114"/>
    </source>
</evidence>
<dbReference type="EMBL" id="MBRJ01000078">
    <property type="protein sequence ID" value="OHX39198.1"/>
    <property type="molecule type" value="Genomic_DNA"/>
</dbReference>
<gene>
    <name evidence="2" type="ORF">BBV17_03615</name>
</gene>
<sequence length="162" mass="19498">MKYQTTLLEDWIKDFYYELGIFYPHQLDMLDIIYRLGLSVKFMDISSRFYDDVVIIDERLNKSEQWQEFGHEFCHDKRHEGNQLVLSEEFIKLQEYQATLFAYHFCVPTFMLLKMEFPSSRGQAIELISVTFNVTSEFAEKRLAMFENKINSAVFYEKIYKC</sequence>